<dbReference type="EMBL" id="FQXD01000033">
    <property type="protein sequence ID" value="SHI02237.1"/>
    <property type="molecule type" value="Genomic_DNA"/>
</dbReference>
<proteinExistence type="predicted"/>
<sequence length="101" mass="11533">MVTDDLLKEFKDRMHISHSGEDSNLKQLLSYSISSIKGNCGEFNIAGESDIDVRARELVFERTRYAYNEALEYFENNFLSEINSLGIDIALLEEGEEDATF</sequence>
<dbReference type="Proteomes" id="UP000184079">
    <property type="component" value="Unassembled WGS sequence"/>
</dbReference>
<keyword evidence="2" id="KW-1185">Reference proteome</keyword>
<name>A0A1M5XQX7_9BACI</name>
<evidence type="ECO:0000313" key="1">
    <source>
        <dbReference type="EMBL" id="SHI02237.1"/>
    </source>
</evidence>
<gene>
    <name evidence="1" type="ORF">SAMN05421807_1339</name>
</gene>
<protein>
    <recommendedName>
        <fullName evidence="3">Phage gp6-like head-tail connector protein</fullName>
    </recommendedName>
</protein>
<evidence type="ECO:0008006" key="3">
    <source>
        <dbReference type="Google" id="ProtNLM"/>
    </source>
</evidence>
<evidence type="ECO:0000313" key="2">
    <source>
        <dbReference type="Proteomes" id="UP000184079"/>
    </source>
</evidence>
<organism evidence="1 2">
    <name type="scientific">Virgibacillus chiguensis</name>
    <dbReference type="NCBI Taxonomy" id="411959"/>
    <lineage>
        <taxon>Bacteria</taxon>
        <taxon>Bacillati</taxon>
        <taxon>Bacillota</taxon>
        <taxon>Bacilli</taxon>
        <taxon>Bacillales</taxon>
        <taxon>Bacillaceae</taxon>
        <taxon>Virgibacillus</taxon>
    </lineage>
</organism>
<dbReference type="AlphaFoldDB" id="A0A1M5XQX7"/>
<reference evidence="2" key="1">
    <citation type="submission" date="2016-11" db="EMBL/GenBank/DDBJ databases">
        <authorList>
            <person name="Varghese N."/>
            <person name="Submissions S."/>
        </authorList>
    </citation>
    <scope>NUCLEOTIDE SEQUENCE [LARGE SCALE GENOMIC DNA]</scope>
    <source>
        <strain evidence="2">CGMCC 1.6496</strain>
    </source>
</reference>
<accession>A0A1M5XQX7</accession>